<dbReference type="PROSITE" id="PS50113">
    <property type="entry name" value="PAC"/>
    <property type="match status" value="2"/>
</dbReference>
<feature type="domain" description="EAL" evidence="3">
    <location>
        <begin position="686"/>
        <end position="940"/>
    </location>
</feature>
<dbReference type="PROSITE" id="PS50887">
    <property type="entry name" value="GGDEF"/>
    <property type="match status" value="1"/>
</dbReference>
<dbReference type="Gene3D" id="3.30.450.20">
    <property type="entry name" value="PAS domain"/>
    <property type="match status" value="2"/>
</dbReference>
<proteinExistence type="predicted"/>
<dbReference type="InterPro" id="IPR000700">
    <property type="entry name" value="PAS-assoc_C"/>
</dbReference>
<feature type="domain" description="PAS" evidence="1">
    <location>
        <begin position="132"/>
        <end position="201"/>
    </location>
</feature>
<organism evidence="5 6">
    <name type="scientific">Litoribrevibacter euphylliae</name>
    <dbReference type="NCBI Taxonomy" id="1834034"/>
    <lineage>
        <taxon>Bacteria</taxon>
        <taxon>Pseudomonadati</taxon>
        <taxon>Pseudomonadota</taxon>
        <taxon>Gammaproteobacteria</taxon>
        <taxon>Oceanospirillales</taxon>
        <taxon>Oceanospirillaceae</taxon>
        <taxon>Litoribrevibacter</taxon>
    </lineage>
</organism>
<evidence type="ECO:0000259" key="3">
    <source>
        <dbReference type="PROSITE" id="PS50883"/>
    </source>
</evidence>
<keyword evidence="6" id="KW-1185">Reference proteome</keyword>
<dbReference type="PROSITE" id="PS50112">
    <property type="entry name" value="PAS"/>
    <property type="match status" value="2"/>
</dbReference>
<dbReference type="InterPro" id="IPR029787">
    <property type="entry name" value="Nucleotide_cyclase"/>
</dbReference>
<feature type="domain" description="PAC" evidence="2">
    <location>
        <begin position="331"/>
        <end position="383"/>
    </location>
</feature>
<dbReference type="Gene3D" id="3.20.20.450">
    <property type="entry name" value="EAL domain"/>
    <property type="match status" value="1"/>
</dbReference>
<name>A0ABV7H8E7_9GAMM</name>
<dbReference type="EMBL" id="JBHRSZ010000002">
    <property type="protein sequence ID" value="MFC3150179.1"/>
    <property type="molecule type" value="Genomic_DNA"/>
</dbReference>
<dbReference type="InterPro" id="IPR013767">
    <property type="entry name" value="PAS_fold"/>
</dbReference>
<dbReference type="CDD" id="cd01948">
    <property type="entry name" value="EAL"/>
    <property type="match status" value="1"/>
</dbReference>
<dbReference type="Pfam" id="PF00990">
    <property type="entry name" value="GGDEF"/>
    <property type="match status" value="1"/>
</dbReference>
<dbReference type="Pfam" id="PF00989">
    <property type="entry name" value="PAS"/>
    <property type="match status" value="1"/>
</dbReference>
<dbReference type="Pfam" id="PF00563">
    <property type="entry name" value="EAL"/>
    <property type="match status" value="1"/>
</dbReference>
<dbReference type="SUPFAM" id="SSF141868">
    <property type="entry name" value="EAL domain-like"/>
    <property type="match status" value="1"/>
</dbReference>
<dbReference type="Pfam" id="PF13426">
    <property type="entry name" value="PAS_9"/>
    <property type="match status" value="1"/>
</dbReference>
<dbReference type="InterPro" id="IPR000014">
    <property type="entry name" value="PAS"/>
</dbReference>
<evidence type="ECO:0000259" key="2">
    <source>
        <dbReference type="PROSITE" id="PS50113"/>
    </source>
</evidence>
<dbReference type="CDD" id="cd00130">
    <property type="entry name" value="PAS"/>
    <property type="match status" value="2"/>
</dbReference>
<dbReference type="SUPFAM" id="SSF55073">
    <property type="entry name" value="Nucleotide cyclase"/>
    <property type="match status" value="1"/>
</dbReference>
<protein>
    <submittedName>
        <fullName evidence="5">EAL domain-containing protein</fullName>
    </submittedName>
</protein>
<dbReference type="PANTHER" id="PTHR44757:SF2">
    <property type="entry name" value="BIOFILM ARCHITECTURE MAINTENANCE PROTEIN MBAA"/>
    <property type="match status" value="1"/>
</dbReference>
<evidence type="ECO:0000313" key="6">
    <source>
        <dbReference type="Proteomes" id="UP001595476"/>
    </source>
</evidence>
<dbReference type="SMART" id="SM00267">
    <property type="entry name" value="GGDEF"/>
    <property type="match status" value="1"/>
</dbReference>
<dbReference type="Gene3D" id="3.30.70.270">
    <property type="match status" value="1"/>
</dbReference>
<dbReference type="InterPro" id="IPR000160">
    <property type="entry name" value="GGDEF_dom"/>
</dbReference>
<gene>
    <name evidence="5" type="ORF">ACFOEK_04005</name>
</gene>
<dbReference type="InterPro" id="IPR035965">
    <property type="entry name" value="PAS-like_dom_sf"/>
</dbReference>
<dbReference type="NCBIfam" id="TIGR00229">
    <property type="entry name" value="sensory_box"/>
    <property type="match status" value="2"/>
</dbReference>
<reference evidence="6" key="1">
    <citation type="journal article" date="2019" name="Int. J. Syst. Evol. Microbiol.">
        <title>The Global Catalogue of Microorganisms (GCM) 10K type strain sequencing project: providing services to taxonomists for standard genome sequencing and annotation.</title>
        <authorList>
            <consortium name="The Broad Institute Genomics Platform"/>
            <consortium name="The Broad Institute Genome Sequencing Center for Infectious Disease"/>
            <person name="Wu L."/>
            <person name="Ma J."/>
        </authorList>
    </citation>
    <scope>NUCLEOTIDE SEQUENCE [LARGE SCALE GENOMIC DNA]</scope>
    <source>
        <strain evidence="6">KCTC 52438</strain>
    </source>
</reference>
<feature type="domain" description="GGDEF" evidence="4">
    <location>
        <begin position="544"/>
        <end position="677"/>
    </location>
</feature>
<accession>A0ABV7H8E7</accession>
<feature type="domain" description="PAC" evidence="2">
    <location>
        <begin position="202"/>
        <end position="256"/>
    </location>
</feature>
<dbReference type="Proteomes" id="UP001595476">
    <property type="component" value="Unassembled WGS sequence"/>
</dbReference>
<dbReference type="PANTHER" id="PTHR44757">
    <property type="entry name" value="DIGUANYLATE CYCLASE DGCP"/>
    <property type="match status" value="1"/>
</dbReference>
<dbReference type="InterPro" id="IPR001610">
    <property type="entry name" value="PAC"/>
</dbReference>
<dbReference type="InterPro" id="IPR043128">
    <property type="entry name" value="Rev_trsase/Diguanyl_cyclase"/>
</dbReference>
<evidence type="ECO:0000259" key="1">
    <source>
        <dbReference type="PROSITE" id="PS50112"/>
    </source>
</evidence>
<dbReference type="InterPro" id="IPR035919">
    <property type="entry name" value="EAL_sf"/>
</dbReference>
<evidence type="ECO:0000259" key="4">
    <source>
        <dbReference type="PROSITE" id="PS50887"/>
    </source>
</evidence>
<dbReference type="InterPro" id="IPR012226">
    <property type="entry name" value="Diguanyl_cyclase/Pdiesterase"/>
</dbReference>
<dbReference type="SUPFAM" id="SSF55785">
    <property type="entry name" value="PYP-like sensor domain (PAS domain)"/>
    <property type="match status" value="2"/>
</dbReference>
<dbReference type="PIRSF" id="PIRSF005925">
    <property type="entry name" value="Dos"/>
    <property type="match status" value="1"/>
</dbReference>
<dbReference type="SMART" id="SM00052">
    <property type="entry name" value="EAL"/>
    <property type="match status" value="1"/>
</dbReference>
<dbReference type="SMART" id="SM00086">
    <property type="entry name" value="PAC"/>
    <property type="match status" value="2"/>
</dbReference>
<sequence>MTSTVPQEPSVQEYKVQSLLPYYSQVDNFSIVINLSDYSVISIACSEQSLQKCLSSFVHASLFELIPELKNYQQDLSNNLKEQTFYTVLETTTCHLVVNANTIVTDEVKEPQALLHISVPEPKTDCSFIYLLSRALEAAHHGIIISDARLPDQPVIYCNQAFTILSGYETHEILGKNCRFLQGTDRDQRGADIVRQSIAEGKECQTVLRNYKKNGEMFWNELTISPVFDGHGDVTHYIGIQYNITDQMLVEGALKESEKRYRTLFETNVDGIAYYDLEGNCIDANETYCHMLGKRWEDVVESTSENITPKHWHTIDRRIRESQLKNALHCQEYEKELIRNDTEVFPVNVRQCLHLNEHGQPIAFWLLIRDISRQKETLEKLEHSRQLLNETGKLAKVGGWEMLEDQSIYLTQEAVAILGFHSDRTHLTDLSSLFIDEQKLLFRKSVEITYETEEPLDITLQTTHSDTPQFLRVQGHIKVDEGSRTIVGAVQDITETKVTQDKLIEHESHLKYLAHHDALTGLPNRLLYNDRVTHAIMRAKRENHKVAVLLLDLDRFKVINDSLGHDIGDRFLKSIASRASLAIRESDTFARLGGDEFVVLLEGIHDTQDVVTVTQKLQTAISLPIQVENHNLHSSASIGIAMYPEDGKHVDELLRCADAAMYRVKDQGKNNFQFYTKEINHRAVELLVLENDMHKAIEEKEFLLHYQPQISLENNAIIGLESLVRWHHPEKGMISPGDFIPLAEESGMIMELGEWVLMESCRQAREWLDIGYDFGKIAVNLSAKQFHRSNIVAQVKEALKTYNLPPDNLELEITESIAIENIDITIETLKELKALGIHLAIDDFGTGYSSLSYLKRFSIDKLKIDKSFVDDILTDDGGAAIATSTIALAHQMGLKVIAEGVETQDQCTFLKEHDCDEAQGYHISRPLSSKDAQKFFDSYSHSS</sequence>
<evidence type="ECO:0000313" key="5">
    <source>
        <dbReference type="EMBL" id="MFC3150179.1"/>
    </source>
</evidence>
<feature type="domain" description="PAS" evidence="1">
    <location>
        <begin position="257"/>
        <end position="326"/>
    </location>
</feature>
<dbReference type="InterPro" id="IPR001633">
    <property type="entry name" value="EAL_dom"/>
</dbReference>
<dbReference type="CDD" id="cd01949">
    <property type="entry name" value="GGDEF"/>
    <property type="match status" value="1"/>
</dbReference>
<dbReference type="PROSITE" id="PS50883">
    <property type="entry name" value="EAL"/>
    <property type="match status" value="1"/>
</dbReference>
<dbReference type="SMART" id="SM00091">
    <property type="entry name" value="PAS"/>
    <property type="match status" value="2"/>
</dbReference>
<dbReference type="InterPro" id="IPR052155">
    <property type="entry name" value="Biofilm_reg_signaling"/>
</dbReference>
<comment type="caution">
    <text evidence="5">The sequence shown here is derived from an EMBL/GenBank/DDBJ whole genome shotgun (WGS) entry which is preliminary data.</text>
</comment>
<dbReference type="RefSeq" id="WP_386716501.1">
    <property type="nucleotide sequence ID" value="NZ_JBHRSZ010000002.1"/>
</dbReference>
<dbReference type="NCBIfam" id="TIGR00254">
    <property type="entry name" value="GGDEF"/>
    <property type="match status" value="1"/>
</dbReference>